<protein>
    <submittedName>
        <fullName evidence="2">Uncharacterized protein</fullName>
    </submittedName>
</protein>
<proteinExistence type="predicted"/>
<evidence type="ECO:0000313" key="3">
    <source>
        <dbReference type="Proteomes" id="UP000026962"/>
    </source>
</evidence>
<feature type="compositionally biased region" description="Basic and acidic residues" evidence="1">
    <location>
        <begin position="160"/>
        <end position="173"/>
    </location>
</feature>
<reference evidence="2" key="2">
    <citation type="submission" date="2018-05" db="EMBL/GenBank/DDBJ databases">
        <title>OpunRS2 (Oryza punctata Reference Sequence Version 2).</title>
        <authorList>
            <person name="Zhang J."/>
            <person name="Kudrna D."/>
            <person name="Lee S."/>
            <person name="Talag J."/>
            <person name="Welchert J."/>
            <person name="Wing R.A."/>
        </authorList>
    </citation>
    <scope>NUCLEOTIDE SEQUENCE [LARGE SCALE GENOMIC DNA]</scope>
</reference>
<dbReference type="EnsemblPlants" id="OPUNC01G06490.1">
    <property type="protein sequence ID" value="OPUNC01G06490.1"/>
    <property type="gene ID" value="OPUNC01G06490"/>
</dbReference>
<dbReference type="Gramene" id="OPUNC01G06490.1">
    <property type="protein sequence ID" value="OPUNC01G06490.1"/>
    <property type="gene ID" value="OPUNC01G06490"/>
</dbReference>
<sequence length="222" mass="24742">MESKDDISDAKEEQPRQEKPFGIYAWMEKWTAAEQEATKTFFRALIANLHQYIDMTEEDVVEEYRRAGKLHTSVMPVSPGLTPRPLASWPVYLSWNDTSNSLIRMMNKITSSSLMRIMNKIRNPTPVTLANSGHRLLLLLVRAAAACASVIVGSGHRLCRREAPPDRSEKVPPTERGATWAADGDGSGRGRRRRDESGGRGRPWRRRASAAANRVVGGGRCA</sequence>
<keyword evidence="3" id="KW-1185">Reference proteome</keyword>
<dbReference type="Proteomes" id="UP000026962">
    <property type="component" value="Chromosome 1"/>
</dbReference>
<name>A0A0E0JFD3_ORYPU</name>
<dbReference type="AlphaFoldDB" id="A0A0E0JFD3"/>
<accession>A0A0E0JFD3</accession>
<evidence type="ECO:0000313" key="2">
    <source>
        <dbReference type="EnsemblPlants" id="OPUNC01G06490.1"/>
    </source>
</evidence>
<feature type="region of interest" description="Disordered" evidence="1">
    <location>
        <begin position="159"/>
        <end position="222"/>
    </location>
</feature>
<evidence type="ECO:0000256" key="1">
    <source>
        <dbReference type="SAM" id="MobiDB-lite"/>
    </source>
</evidence>
<organism evidence="2">
    <name type="scientific">Oryza punctata</name>
    <name type="common">Red rice</name>
    <dbReference type="NCBI Taxonomy" id="4537"/>
    <lineage>
        <taxon>Eukaryota</taxon>
        <taxon>Viridiplantae</taxon>
        <taxon>Streptophyta</taxon>
        <taxon>Embryophyta</taxon>
        <taxon>Tracheophyta</taxon>
        <taxon>Spermatophyta</taxon>
        <taxon>Magnoliopsida</taxon>
        <taxon>Liliopsida</taxon>
        <taxon>Poales</taxon>
        <taxon>Poaceae</taxon>
        <taxon>BOP clade</taxon>
        <taxon>Oryzoideae</taxon>
        <taxon>Oryzeae</taxon>
        <taxon>Oryzinae</taxon>
        <taxon>Oryza</taxon>
    </lineage>
</organism>
<reference evidence="2" key="1">
    <citation type="submission" date="2015-04" db="UniProtKB">
        <authorList>
            <consortium name="EnsemblPlants"/>
        </authorList>
    </citation>
    <scope>IDENTIFICATION</scope>
</reference>
<dbReference type="HOGENOM" id="CLU_1247100_0_0_1"/>